<dbReference type="EMBL" id="KL363590">
    <property type="protein sequence ID" value="KFD45272.1"/>
    <property type="molecule type" value="Genomic_DNA"/>
</dbReference>
<evidence type="ECO:0000313" key="3">
    <source>
        <dbReference type="EMBL" id="KFD69480.1"/>
    </source>
</evidence>
<evidence type="ECO:0000313" key="2">
    <source>
        <dbReference type="EMBL" id="KFD59585.1"/>
    </source>
</evidence>
<dbReference type="EMBL" id="KL367495">
    <property type="protein sequence ID" value="KFD69480.1"/>
    <property type="molecule type" value="Genomic_DNA"/>
</dbReference>
<name>A0A085MQT9_9BILA</name>
<evidence type="ECO:0000313" key="1">
    <source>
        <dbReference type="EMBL" id="KFD45272.1"/>
    </source>
</evidence>
<reference evidence="2 4" key="1">
    <citation type="journal article" date="2014" name="Nat. Genet.">
        <title>Genome and transcriptome of the porcine whipworm Trichuris suis.</title>
        <authorList>
            <person name="Jex A.R."/>
            <person name="Nejsum P."/>
            <person name="Schwarz E.M."/>
            <person name="Hu L."/>
            <person name="Young N.D."/>
            <person name="Hall R.S."/>
            <person name="Korhonen P.K."/>
            <person name="Liao S."/>
            <person name="Thamsborg S."/>
            <person name="Xia J."/>
            <person name="Xu P."/>
            <person name="Wang S."/>
            <person name="Scheerlinck J.P."/>
            <person name="Hofmann A."/>
            <person name="Sternberg P.W."/>
            <person name="Wang J."/>
            <person name="Gasser R.B."/>
        </authorList>
    </citation>
    <scope>NUCLEOTIDE SEQUENCE [LARGE SCALE GENOMIC DNA]</scope>
    <source>
        <strain evidence="2">DCEP-RM93F</strain>
        <strain evidence="1">DCEP-RM93M</strain>
    </source>
</reference>
<evidence type="ECO:0000313" key="4">
    <source>
        <dbReference type="Proteomes" id="UP000030764"/>
    </source>
</evidence>
<dbReference type="AlphaFoldDB" id="A0A085MQT9"/>
<sequence>MASTKEPNRDSNMDIPESVNKCIQLLTLLSDIVAQDMSHDLKIPRMHRQKVSKSVKQSQHLHNSIQLDYTRGRCTNVVRSPYFHKS</sequence>
<organism evidence="2">
    <name type="scientific">Trichuris suis</name>
    <name type="common">pig whipworm</name>
    <dbReference type="NCBI Taxonomy" id="68888"/>
    <lineage>
        <taxon>Eukaryota</taxon>
        <taxon>Metazoa</taxon>
        <taxon>Ecdysozoa</taxon>
        <taxon>Nematoda</taxon>
        <taxon>Enoplea</taxon>
        <taxon>Dorylaimia</taxon>
        <taxon>Trichinellida</taxon>
        <taxon>Trichuridae</taxon>
        <taxon>Trichuris</taxon>
    </lineage>
</organism>
<gene>
    <name evidence="1" type="ORF">M513_13852</name>
    <name evidence="3" type="ORF">M514_13852</name>
    <name evidence="2" type="ORF">M514_28237</name>
</gene>
<keyword evidence="4" id="KW-1185">Reference proteome</keyword>
<protein>
    <submittedName>
        <fullName evidence="2">Uncharacterized protein</fullName>
    </submittedName>
</protein>
<dbReference type="Proteomes" id="UP000030764">
    <property type="component" value="Unassembled WGS sequence"/>
</dbReference>
<dbReference type="Proteomes" id="UP000030758">
    <property type="component" value="Unassembled WGS sequence"/>
</dbReference>
<accession>A0A085MQT9</accession>
<dbReference type="EMBL" id="KL367818">
    <property type="protein sequence ID" value="KFD59585.1"/>
    <property type="molecule type" value="Genomic_DNA"/>
</dbReference>
<proteinExistence type="predicted"/>